<evidence type="ECO:0000256" key="2">
    <source>
        <dbReference type="SAM" id="SignalP"/>
    </source>
</evidence>
<name>X6MYV6_RETFI</name>
<accession>X6MYV6</accession>
<dbReference type="InterPro" id="IPR015943">
    <property type="entry name" value="WD40/YVTN_repeat-like_dom_sf"/>
</dbReference>
<evidence type="ECO:0000313" key="3">
    <source>
        <dbReference type="EMBL" id="ETO18813.1"/>
    </source>
</evidence>
<protein>
    <submittedName>
        <fullName evidence="3">Uncharacterized protein</fullName>
    </submittedName>
</protein>
<evidence type="ECO:0000313" key="4">
    <source>
        <dbReference type="Proteomes" id="UP000023152"/>
    </source>
</evidence>
<dbReference type="InterPro" id="IPR011047">
    <property type="entry name" value="Quinoprotein_ADH-like_sf"/>
</dbReference>
<feature type="chain" id="PRO_5004975472" evidence="2">
    <location>
        <begin position="24"/>
        <end position="392"/>
    </location>
</feature>
<feature type="non-terminal residue" evidence="3">
    <location>
        <position position="1"/>
    </location>
</feature>
<feature type="region of interest" description="Disordered" evidence="1">
    <location>
        <begin position="269"/>
        <end position="292"/>
    </location>
</feature>
<dbReference type="AlphaFoldDB" id="X6MYV6"/>
<evidence type="ECO:0000256" key="1">
    <source>
        <dbReference type="SAM" id="MobiDB-lite"/>
    </source>
</evidence>
<keyword evidence="4" id="KW-1185">Reference proteome</keyword>
<dbReference type="Gene3D" id="2.130.10.10">
    <property type="entry name" value="YVTN repeat-like/Quinoprotein amine dehydrogenase"/>
    <property type="match status" value="1"/>
</dbReference>
<keyword evidence="2" id="KW-0732">Signal</keyword>
<proteinExistence type="predicted"/>
<gene>
    <name evidence="3" type="ORF">RFI_18434</name>
</gene>
<sequence>ISICILCMLYMQWLCVCVLGGGGKTENKKEADKAVGSNIITTKVLSKLISFDLLLWHNGDSHLVMYRLSATTDTLITPILQLQVPCDEDQSPYSFQQFSDIQNSIPSDSPHFQHFCTQWKPLWETVTQDEERVYVGTTNGKVYRWELTEMKQKGDEYWKKHVDDKGIACNNNNNNNNSNDENIAMNEIPTIIGSLCGCVENGFPEADMLVTLPAKVESQWSTPFHDSSADPSMDIQFHQSFVSIPGQQNANASYAEILIEGSIQQQQQQQANCTVTSSSPLQDNKDHEDWPIPSAAKEKRRQDDVRATTMKITNAGALLCFGYGSGEVYVYNVSEGEPVMEIHTQNAAVTTLLLQCADPKSVRSGDGILFVGYANGVVEALNTKFRYKRNIY</sequence>
<dbReference type="Proteomes" id="UP000023152">
    <property type="component" value="Unassembled WGS sequence"/>
</dbReference>
<dbReference type="SUPFAM" id="SSF50998">
    <property type="entry name" value="Quinoprotein alcohol dehydrogenase-like"/>
    <property type="match status" value="1"/>
</dbReference>
<reference evidence="3 4" key="1">
    <citation type="journal article" date="2013" name="Curr. Biol.">
        <title>The Genome of the Foraminiferan Reticulomyxa filosa.</title>
        <authorList>
            <person name="Glockner G."/>
            <person name="Hulsmann N."/>
            <person name="Schleicher M."/>
            <person name="Noegel A.A."/>
            <person name="Eichinger L."/>
            <person name="Gallinger C."/>
            <person name="Pawlowski J."/>
            <person name="Sierra R."/>
            <person name="Euteneuer U."/>
            <person name="Pillet L."/>
            <person name="Moustafa A."/>
            <person name="Platzer M."/>
            <person name="Groth M."/>
            <person name="Szafranski K."/>
            <person name="Schliwa M."/>
        </authorList>
    </citation>
    <scope>NUCLEOTIDE SEQUENCE [LARGE SCALE GENOMIC DNA]</scope>
</reference>
<comment type="caution">
    <text evidence="3">The sequence shown here is derived from an EMBL/GenBank/DDBJ whole genome shotgun (WGS) entry which is preliminary data.</text>
</comment>
<feature type="compositionally biased region" description="Polar residues" evidence="1">
    <location>
        <begin position="271"/>
        <end position="282"/>
    </location>
</feature>
<feature type="signal peptide" evidence="2">
    <location>
        <begin position="1"/>
        <end position="23"/>
    </location>
</feature>
<feature type="non-terminal residue" evidence="3">
    <location>
        <position position="392"/>
    </location>
</feature>
<feature type="compositionally biased region" description="Basic and acidic residues" evidence="1">
    <location>
        <begin position="283"/>
        <end position="292"/>
    </location>
</feature>
<dbReference type="EMBL" id="ASPP01014368">
    <property type="protein sequence ID" value="ETO18813.1"/>
    <property type="molecule type" value="Genomic_DNA"/>
</dbReference>
<organism evidence="3 4">
    <name type="scientific">Reticulomyxa filosa</name>
    <dbReference type="NCBI Taxonomy" id="46433"/>
    <lineage>
        <taxon>Eukaryota</taxon>
        <taxon>Sar</taxon>
        <taxon>Rhizaria</taxon>
        <taxon>Retaria</taxon>
        <taxon>Foraminifera</taxon>
        <taxon>Monothalamids</taxon>
        <taxon>Reticulomyxidae</taxon>
        <taxon>Reticulomyxa</taxon>
    </lineage>
</organism>